<sequence>MHDYRHSATFAGVAESGPLEGAEAFDLVPPLYSRDVTDYFDRVYVTVDDVPDENDPDVSTKETAVYGLAGTIEGQLAAIRLGGYVGGAEPAQALRLMGYACDC</sequence>
<reference evidence="2" key="1">
    <citation type="submission" date="2018-07" db="EMBL/GenBank/DDBJ databases">
        <authorList>
            <person name="Byford A.D."/>
            <person name="Nguyen L.Q."/>
            <person name="Alvarez I.A."/>
            <person name="Bhandari M."/>
            <person name="Desselle J.R."/>
            <person name="Duong Q.-N.N."/>
            <person name="Dupree A.F."/>
            <person name="Feroben K.E."/>
            <person name="Garrison M.E."/>
            <person name="Higginbotham J.L."/>
            <person name="Hunter C.W."/>
            <person name="Knight B.A."/>
            <person name="Lee J.A."/>
            <person name="Lewis I.C."/>
            <person name="Long E.L."/>
            <person name="Rimal A."/>
            <person name="Sinnasone S."/>
            <person name="Tandukar J."/>
            <person name="Willis C.E."/>
            <person name="Nguyen A.V."/>
            <person name="Hancock A.M."/>
            <person name="Dicus A.P."/>
            <person name="Gallien G.E."/>
            <person name="Weidemeier A.M.D."/>
            <person name="Gissendanner C.R."/>
            <person name="Findley A.M."/>
            <person name="Bollivar D.W."/>
            <person name="Garlena R.A."/>
            <person name="Russell D.A."/>
            <person name="Pope W.H."/>
            <person name="Jacobs-Sera D."/>
            <person name="Hatfull G.F."/>
        </authorList>
    </citation>
    <scope>NUCLEOTIDE SEQUENCE [LARGE SCALE GENOMIC DNA]</scope>
</reference>
<dbReference type="RefSeq" id="YP_010050842.1">
    <property type="nucleotide sequence ID" value="NC_054434.1"/>
</dbReference>
<keyword evidence="2" id="KW-1185">Reference proteome</keyword>
<organism evidence="1 2">
    <name type="scientific">Gordonia phage Catfish</name>
    <dbReference type="NCBI Taxonomy" id="2301538"/>
    <lineage>
        <taxon>Viruses</taxon>
        <taxon>Duplodnaviria</taxon>
        <taxon>Heunggongvirae</taxon>
        <taxon>Uroviricota</taxon>
        <taxon>Caudoviricetes</taxon>
        <taxon>Ruthgordonvirinae</taxon>
        <taxon>Catfishvirus</taxon>
        <taxon>Catfishvirus catfish</taxon>
    </lineage>
</organism>
<gene>
    <name evidence="1" type="primary">53</name>
    <name evidence="1" type="ORF">SEA_CATFISH_53</name>
</gene>
<dbReference type="KEGG" id="vg:63911579"/>
<dbReference type="Proteomes" id="UP000264051">
    <property type="component" value="Segment"/>
</dbReference>
<proteinExistence type="predicted"/>
<name>A0A385D1F8_9CAUD</name>
<evidence type="ECO:0000313" key="2">
    <source>
        <dbReference type="Proteomes" id="UP000264051"/>
    </source>
</evidence>
<evidence type="ECO:0000313" key="1">
    <source>
        <dbReference type="EMBL" id="AXQ51889.1"/>
    </source>
</evidence>
<dbReference type="GeneID" id="63911579"/>
<accession>A0A385D1F8</accession>
<protein>
    <submittedName>
        <fullName evidence="1">Uncharacterized protein</fullName>
    </submittedName>
</protein>
<dbReference type="EMBL" id="MH697580">
    <property type="protein sequence ID" value="AXQ51889.1"/>
    <property type="molecule type" value="Genomic_DNA"/>
</dbReference>